<dbReference type="Proteomes" id="UP000181801">
    <property type="component" value="Unassembled WGS sequence"/>
</dbReference>
<accession>A0A1S2VXS9</accession>
<dbReference type="RefSeq" id="WP_071474982.1">
    <property type="nucleotide sequence ID" value="NZ_JBMFCW010000001.1"/>
</dbReference>
<keyword evidence="1" id="KW-0472">Membrane</keyword>
<reference evidence="2 3" key="1">
    <citation type="journal article" date="2016" name="BMC Microbiol.">
        <title>Fucosyllactose and L-fucose utilization of infant Bifidobacterium longum and Bifidobacterium kashiwanohense.</title>
        <authorList>
            <person name="Bunesova V."/>
            <person name="Lacroix C."/>
            <person name="Schwab C."/>
        </authorList>
    </citation>
    <scope>NUCLEOTIDE SEQUENCE [LARGE SCALE GENOMIC DNA]</scope>
    <source>
        <strain evidence="2 3">BSM11-5</strain>
    </source>
</reference>
<protein>
    <submittedName>
        <fullName evidence="2">Uncharacterized protein</fullName>
    </submittedName>
</protein>
<evidence type="ECO:0000313" key="3">
    <source>
        <dbReference type="Proteomes" id="UP000181801"/>
    </source>
</evidence>
<gene>
    <name evidence="2" type="ORF">BFS26_07230</name>
</gene>
<keyword evidence="1" id="KW-1133">Transmembrane helix</keyword>
<proteinExistence type="predicted"/>
<feature type="transmembrane region" description="Helical" evidence="1">
    <location>
        <begin position="47"/>
        <end position="70"/>
    </location>
</feature>
<dbReference type="AlphaFoldDB" id="A0A1S2VXS9"/>
<keyword evidence="1" id="KW-0812">Transmembrane</keyword>
<organism evidence="2 3">
    <name type="scientific">Bifidobacterium longum subsp. suis</name>
    <dbReference type="NCBI Taxonomy" id="1695"/>
    <lineage>
        <taxon>Bacteria</taxon>
        <taxon>Bacillati</taxon>
        <taxon>Actinomycetota</taxon>
        <taxon>Actinomycetes</taxon>
        <taxon>Bifidobacteriales</taxon>
        <taxon>Bifidobacteriaceae</taxon>
        <taxon>Bifidobacterium</taxon>
    </lineage>
</organism>
<comment type="caution">
    <text evidence="2">The sequence shown here is derived from an EMBL/GenBank/DDBJ whole genome shotgun (WGS) entry which is preliminary data.</text>
</comment>
<evidence type="ECO:0000313" key="2">
    <source>
        <dbReference type="EMBL" id="OIN63105.1"/>
    </source>
</evidence>
<feature type="transmembrane region" description="Helical" evidence="1">
    <location>
        <begin position="6"/>
        <end position="27"/>
    </location>
</feature>
<sequence>MILQTALGMLYAALFVTALVRLSAWLLRVLSKGRVDLRCSWRAGMTVTLFTMLSLMALSGLADLLAALALTL</sequence>
<evidence type="ECO:0000256" key="1">
    <source>
        <dbReference type="SAM" id="Phobius"/>
    </source>
</evidence>
<dbReference type="EMBL" id="MOAE01000034">
    <property type="protein sequence ID" value="OIN63105.1"/>
    <property type="molecule type" value="Genomic_DNA"/>
</dbReference>
<name>A0A1S2VXS9_BIFLN</name>